<dbReference type="SMART" id="SM00060">
    <property type="entry name" value="FN3"/>
    <property type="match status" value="3"/>
</dbReference>
<feature type="non-terminal residue" evidence="4">
    <location>
        <position position="1652"/>
    </location>
</feature>
<organism evidence="4 5">
    <name type="scientific">Pristionchus mayeri</name>
    <dbReference type="NCBI Taxonomy" id="1317129"/>
    <lineage>
        <taxon>Eukaryota</taxon>
        <taxon>Metazoa</taxon>
        <taxon>Ecdysozoa</taxon>
        <taxon>Nematoda</taxon>
        <taxon>Chromadorea</taxon>
        <taxon>Rhabditida</taxon>
        <taxon>Rhabditina</taxon>
        <taxon>Diplogasteromorpha</taxon>
        <taxon>Diplogasteroidea</taxon>
        <taxon>Neodiplogasteridae</taxon>
        <taxon>Pristionchus</taxon>
    </lineage>
</organism>
<feature type="domain" description="Ig-like" evidence="2">
    <location>
        <begin position="168"/>
        <end position="264"/>
    </location>
</feature>
<dbReference type="InterPro" id="IPR003961">
    <property type="entry name" value="FN3_dom"/>
</dbReference>
<feature type="compositionally biased region" description="Basic and acidic residues" evidence="1">
    <location>
        <begin position="948"/>
        <end position="960"/>
    </location>
</feature>
<evidence type="ECO:0000256" key="1">
    <source>
        <dbReference type="SAM" id="MobiDB-lite"/>
    </source>
</evidence>
<proteinExistence type="predicted"/>
<feature type="compositionally biased region" description="Basic and acidic residues" evidence="1">
    <location>
        <begin position="1417"/>
        <end position="1428"/>
    </location>
</feature>
<evidence type="ECO:0000259" key="3">
    <source>
        <dbReference type="PROSITE" id="PS50853"/>
    </source>
</evidence>
<dbReference type="PANTHER" id="PTHR31460:SF3">
    <property type="entry name" value="MESOCENTIN"/>
    <property type="match status" value="1"/>
</dbReference>
<protein>
    <submittedName>
        <fullName evidence="4">Uncharacterized protein</fullName>
    </submittedName>
</protein>
<dbReference type="Pfam" id="PF00041">
    <property type="entry name" value="fn3"/>
    <property type="match status" value="2"/>
</dbReference>
<dbReference type="PROSITE" id="PS50835">
    <property type="entry name" value="IG_LIKE"/>
    <property type="match status" value="1"/>
</dbReference>
<dbReference type="Pfam" id="PF00047">
    <property type="entry name" value="ig"/>
    <property type="match status" value="1"/>
</dbReference>
<feature type="domain" description="Fibronectin type-III" evidence="3">
    <location>
        <begin position="60"/>
        <end position="164"/>
    </location>
</feature>
<gene>
    <name evidence="4" type="ORF">PMAYCL1PPCAC_12289</name>
</gene>
<feature type="compositionally biased region" description="Basic and acidic residues" evidence="1">
    <location>
        <begin position="1232"/>
        <end position="1242"/>
    </location>
</feature>
<dbReference type="InterPro" id="IPR013783">
    <property type="entry name" value="Ig-like_fold"/>
</dbReference>
<dbReference type="InterPro" id="IPR053224">
    <property type="entry name" value="Sensory_adhesion_molecule"/>
</dbReference>
<feature type="region of interest" description="Disordered" evidence="1">
    <location>
        <begin position="541"/>
        <end position="604"/>
    </location>
</feature>
<dbReference type="SUPFAM" id="SSF50952">
    <property type="entry name" value="Soluble quinoprotein glucose dehydrogenase"/>
    <property type="match status" value="3"/>
</dbReference>
<dbReference type="SUPFAM" id="SSF48726">
    <property type="entry name" value="Immunoglobulin"/>
    <property type="match status" value="1"/>
</dbReference>
<dbReference type="Proteomes" id="UP001328107">
    <property type="component" value="Unassembled WGS sequence"/>
</dbReference>
<feature type="compositionally biased region" description="Basic and acidic residues" evidence="1">
    <location>
        <begin position="567"/>
        <end position="577"/>
    </location>
</feature>
<comment type="caution">
    <text evidence="4">The sequence shown here is derived from an EMBL/GenBank/DDBJ whole genome shotgun (WGS) entry which is preliminary data.</text>
</comment>
<dbReference type="SMART" id="SM00409">
    <property type="entry name" value="IG"/>
    <property type="match status" value="1"/>
</dbReference>
<dbReference type="InterPro" id="IPR036179">
    <property type="entry name" value="Ig-like_dom_sf"/>
</dbReference>
<keyword evidence="5" id="KW-1185">Reference proteome</keyword>
<feature type="compositionally biased region" description="Basic and acidic residues" evidence="1">
    <location>
        <begin position="732"/>
        <end position="744"/>
    </location>
</feature>
<dbReference type="EMBL" id="BTRK01000003">
    <property type="protein sequence ID" value="GMR42094.1"/>
    <property type="molecule type" value="Genomic_DNA"/>
</dbReference>
<dbReference type="InterPro" id="IPR007110">
    <property type="entry name" value="Ig-like_dom"/>
</dbReference>
<dbReference type="SUPFAM" id="SSF49265">
    <property type="entry name" value="Fibronectin type III"/>
    <property type="match status" value="2"/>
</dbReference>
<feature type="region of interest" description="Disordered" evidence="1">
    <location>
        <begin position="732"/>
        <end position="1433"/>
    </location>
</feature>
<dbReference type="InterPro" id="IPR003599">
    <property type="entry name" value="Ig_sub"/>
</dbReference>
<evidence type="ECO:0000313" key="5">
    <source>
        <dbReference type="Proteomes" id="UP001328107"/>
    </source>
</evidence>
<evidence type="ECO:0000313" key="4">
    <source>
        <dbReference type="EMBL" id="GMR42094.1"/>
    </source>
</evidence>
<dbReference type="InterPro" id="IPR036116">
    <property type="entry name" value="FN3_sf"/>
</dbReference>
<reference evidence="5" key="1">
    <citation type="submission" date="2022-10" db="EMBL/GenBank/DDBJ databases">
        <title>Genome assembly of Pristionchus species.</title>
        <authorList>
            <person name="Yoshida K."/>
            <person name="Sommer R.J."/>
        </authorList>
    </citation>
    <scope>NUCLEOTIDE SEQUENCE [LARGE SCALE GENOMIC DNA]</scope>
    <source>
        <strain evidence="5">RS5460</strain>
    </source>
</reference>
<feature type="region of interest" description="Disordered" evidence="1">
    <location>
        <begin position="53"/>
        <end position="74"/>
    </location>
</feature>
<feature type="domain" description="Fibronectin type-III" evidence="3">
    <location>
        <begin position="365"/>
        <end position="457"/>
    </location>
</feature>
<sequence length="1652" mass="173514">MTQHVTPEDPMKGPMKVDLKDFVNTDTAYAVVIQAINDDGPGPYSNQYTIRTMSKKREGPPRNLRVEPDGQRSANVDWQEPEMMHERPLSYEIYYIPGDKSIDVDDAISLHDWTKITVPDPSQLKHRINNLLTPNTDYVFKIRAIYPDGPSVFSEPCLMKTLPDGNAPYIVISTGDSGVDGTSTIEVLPGSAIKVSCNASGTPLPHVRWIKGGTFDIDPSTIREGETFASFSLDVSNITEDTTFNCLATNPLGTANWTIYVNVQPGLKPNWADDLVIAKTDGDTPVLQFTDDLPSYLKPPADWEIYYTNDPSKPRDEWDKVSSEGAPLSKVAIPGLDPGTNYWIVVNSPSKGIETPVIKIETPRPPTDLRVGQNMNGDDVLDFKPAIAQLPIKSYIVKYWPVNEPSNVKQVSSGPDSTQIVVPHLKPDTDYNFQVMAEFHDGSSLPSEITELHSPPGDVECDCAHACSFEEEDDGSLKSTCFCNPGFELAEDGKSCNPSEAETVTENIFELSTETPSTGEGPEEIPTTPVGGIQDLISGTDESGAFLGPDSSPLPTDESGKAVFVDQSKEEEPRTDSSGRVVEPVVLPDGTPLKITPEGEHVDPFGNVVSKDADGNPLGPNGEALAKDSDGKWAYPFVDKTGQVLPTDESHKPVFTVVDADNNPATRNEEGEWQLPDGTTIDVDEWGRPLGPDGEAIEPNEDGEYVVMDAGGAEVVTTTAPSMPKMERMKIVEEDDDGVWRDEDGNTIPTNESGEPIGPDGNPLPKNEEGKFVVAEGGITPSEKAPVIGPDGEPLATDSSGIPLLPDRTPVKTNGAGEPLGPDGAVLPKDDQGNYVYPATGPDGSPLPTDENKKPVYPVVGPDGQPLATDSTGAVVGPDGEPIPTDASGRPVGADGSPLPTDANGNYVNVPKEEKPGELPTDESGQVVYPIVGPDGKPLATDSTGNFIKEDGSPVEKNDEGYPVGPDGNVLSTDESGKFIYPATGPDGSPLPTDANNKPVYPVVGPDGQPLATDSTGAVVGPDGQPIPTDAAGKPVDADGNVLPTDSNGNYIQPAVGPDGQPLPTDSAGKPVYPVVGPDGQPLATDSTGAVVGPDGQPIPTDAAGKPVDADGNVLPTDSNGNYIQPAVGPDGQPLPTDSAGKPVYPVVGPDGQPLATDSTGAVVGPDGQPIPTDASGKPVDADGNVLPTDTNGNYIQPAVGPDGQPLPTDSAGKPVYPVPVDADGNVLPTDSEGKFVRPKAEGEEEEKVVLPIIGPDGGPMPTDPSGKPVLEDGSIVKTNDAGEPLGPDGNVLPKDDAGNYIYPAVGPDGSPLPTDENKMPVYPVVGPDGQPLATDSTGAVVGPDGEPIPTDASGRPVGADGSPLPTDANGNYVNVPSEEKPGELPTDESGQVVYPIVGPDGKPLATDSTGNYVDKNGNEIGRDEEGRPVGPDGLPLPTDPSGKFIYPALGPDGSPLPTDENQKPVYPVIGRDGNPLATDSTGRLTKPDGDVIPTDEAGRPLSLDGEVLPTQEDGRYVLPEDLPPCLLKSAHIAPSTAVLFVIETTEAAAPFMTEIKKRLTHFARDETSMQGPKIGTIIYGGTAEVTTDIGSYSNHEDLIASFDEIRLNHGPSDVILALKTAVREAEASDRPVVVLHFYATPLRSLNIQDTH</sequence>
<dbReference type="PANTHER" id="PTHR31460">
    <property type="match status" value="1"/>
</dbReference>
<feature type="region of interest" description="Disordered" evidence="1">
    <location>
        <begin position="1469"/>
        <end position="1504"/>
    </location>
</feature>
<evidence type="ECO:0000259" key="2">
    <source>
        <dbReference type="PROSITE" id="PS50835"/>
    </source>
</evidence>
<dbReference type="InterPro" id="IPR011041">
    <property type="entry name" value="Quinoprot_gluc/sorb_DH_b-prop"/>
</dbReference>
<dbReference type="InterPro" id="IPR036465">
    <property type="entry name" value="vWFA_dom_sf"/>
</dbReference>
<dbReference type="CDD" id="cd00063">
    <property type="entry name" value="FN3"/>
    <property type="match status" value="2"/>
</dbReference>
<dbReference type="InterPro" id="IPR013151">
    <property type="entry name" value="Immunoglobulin_dom"/>
</dbReference>
<dbReference type="PROSITE" id="PS50853">
    <property type="entry name" value="FN3"/>
    <property type="match status" value="2"/>
</dbReference>
<dbReference type="Gene3D" id="2.10.25.10">
    <property type="entry name" value="Laminin"/>
    <property type="match status" value="1"/>
</dbReference>
<accession>A0AAN5CG01</accession>
<feature type="compositionally biased region" description="Basic and acidic residues" evidence="1">
    <location>
        <begin position="55"/>
        <end position="70"/>
    </location>
</feature>
<dbReference type="Gene3D" id="2.60.40.10">
    <property type="entry name" value="Immunoglobulins"/>
    <property type="match status" value="3"/>
</dbReference>
<feature type="region of interest" description="Disordered" evidence="1">
    <location>
        <begin position="661"/>
        <end position="699"/>
    </location>
</feature>
<dbReference type="SUPFAM" id="SSF53300">
    <property type="entry name" value="vWA-like"/>
    <property type="match status" value="1"/>
</dbReference>
<name>A0AAN5CG01_9BILA</name>